<dbReference type="EMBL" id="MCRJ01000058">
    <property type="protein sequence ID" value="ODN70218.1"/>
    <property type="molecule type" value="Genomic_DNA"/>
</dbReference>
<evidence type="ECO:0000313" key="1">
    <source>
        <dbReference type="EMBL" id="ODN70218.1"/>
    </source>
</evidence>
<reference evidence="1 2" key="1">
    <citation type="submission" date="2016-07" db="EMBL/GenBank/DDBJ databases">
        <title>Draft Genome Sequence of Methylobrevis pamukkalensis PK2.</title>
        <authorList>
            <person name="Vasilenko O.V."/>
            <person name="Doronina N.V."/>
            <person name="Shmareva M.N."/>
            <person name="Tarlachkov S.V."/>
            <person name="Mustakhimov I."/>
            <person name="Trotsenko Y.A."/>
        </authorList>
    </citation>
    <scope>NUCLEOTIDE SEQUENCE [LARGE SCALE GENOMIC DNA]</scope>
    <source>
        <strain evidence="1 2">PK2</strain>
    </source>
</reference>
<dbReference type="AlphaFoldDB" id="A0A1E3H1K5"/>
<dbReference type="RefSeq" id="WP_069307094.1">
    <property type="nucleotide sequence ID" value="NZ_MCRJ01000058.1"/>
</dbReference>
<organism evidence="1 2">
    <name type="scientific">Methylobrevis pamukkalensis</name>
    <dbReference type="NCBI Taxonomy" id="1439726"/>
    <lineage>
        <taxon>Bacteria</taxon>
        <taxon>Pseudomonadati</taxon>
        <taxon>Pseudomonadota</taxon>
        <taxon>Alphaproteobacteria</taxon>
        <taxon>Hyphomicrobiales</taxon>
        <taxon>Pleomorphomonadaceae</taxon>
        <taxon>Methylobrevis</taxon>
    </lineage>
</organism>
<name>A0A1E3H1K5_9HYPH</name>
<accession>A0A1E3H1K5</accession>
<keyword evidence="2" id="KW-1185">Reference proteome</keyword>
<dbReference type="Proteomes" id="UP000094622">
    <property type="component" value="Unassembled WGS sequence"/>
</dbReference>
<gene>
    <name evidence="1" type="ORF">A6302_02492</name>
</gene>
<evidence type="ECO:0000313" key="2">
    <source>
        <dbReference type="Proteomes" id="UP000094622"/>
    </source>
</evidence>
<proteinExistence type="predicted"/>
<evidence type="ECO:0008006" key="3">
    <source>
        <dbReference type="Google" id="ProtNLM"/>
    </source>
</evidence>
<dbReference type="OrthoDB" id="1680496at2"/>
<sequence length="321" mass="33747">MPTLRQPDGKELRLYHLEEDDFGAAVSGGDYIPTVCYSFGLRPARPLEADNLLGETLTTVRDPGAPAPGLTDVSGQVVVPLDFRHIGYWLKLLFGAPVTTGSATYAHVFTSGGVELPTWHLPAPIGTARAVHSGVAAKTIQFQLGQEAGYRRATIALMGKDTAYPSSFDLGTTPAMLARAPFAASKGVLAIGGEPVANLLGFDGTYDNMMEAERFVDGSDTVSGFAPGSADPSFTGSLRLRWLDRAYEELALAGAASAMTITYQTSSSLKLVLSAPATYFERGGPEIGGPGRIEQTVGFRCAQSASAAMLTATLTNDVAAY</sequence>
<comment type="caution">
    <text evidence="1">The sequence shown here is derived from an EMBL/GenBank/DDBJ whole genome shotgun (WGS) entry which is preliminary data.</text>
</comment>
<protein>
    <recommendedName>
        <fullName evidence="3">Phage tail protein</fullName>
    </recommendedName>
</protein>
<dbReference type="Pfam" id="PF18906">
    <property type="entry name" value="Phage_tube_2"/>
    <property type="match status" value="1"/>
</dbReference>
<dbReference type="InterPro" id="IPR044000">
    <property type="entry name" value="Phage_tube_2"/>
</dbReference>
<dbReference type="PATRIC" id="fig|1439726.3.peg.2617"/>